<sequence>MPTRRLWNITERVTVIVCRSETLGRDGISAQESVDCYRHYYRTLANNGNHVSNSSFARRHGKSVSRVISDTFDFKQIDTACRKLEDSFSLRCAWEMRTLTRGLDFCGFSNMVDKRHEYGAEGKMAYLVEPLPFFVRTMFHSRNSSRCIIRTLVISLAHRIT</sequence>
<protein>
    <submittedName>
        <fullName evidence="1">Uncharacterized protein</fullName>
    </submittedName>
</protein>
<accession>A0A379ZZW3</accession>
<dbReference type="Proteomes" id="UP000255529">
    <property type="component" value="Unassembled WGS sequence"/>
</dbReference>
<name>A0A379ZZW3_9GAMM</name>
<gene>
    <name evidence="1" type="ORF">NCTC11544_03206</name>
</gene>
<dbReference type="AlphaFoldDB" id="A0A379ZZW3"/>
<dbReference type="EMBL" id="UGYN01000002">
    <property type="protein sequence ID" value="SUI70688.1"/>
    <property type="molecule type" value="Genomic_DNA"/>
</dbReference>
<proteinExistence type="predicted"/>
<evidence type="ECO:0000313" key="1">
    <source>
        <dbReference type="EMBL" id="SUI70688.1"/>
    </source>
</evidence>
<reference evidence="1 2" key="1">
    <citation type="submission" date="2018-06" db="EMBL/GenBank/DDBJ databases">
        <authorList>
            <consortium name="Pathogen Informatics"/>
            <person name="Doyle S."/>
        </authorList>
    </citation>
    <scope>NUCLEOTIDE SEQUENCE [LARGE SCALE GENOMIC DNA]</scope>
    <source>
        <strain evidence="1 2">NCTC11544</strain>
    </source>
</reference>
<organism evidence="1 2">
    <name type="scientific">Serratia quinivorans</name>
    <dbReference type="NCBI Taxonomy" id="137545"/>
    <lineage>
        <taxon>Bacteria</taxon>
        <taxon>Pseudomonadati</taxon>
        <taxon>Pseudomonadota</taxon>
        <taxon>Gammaproteobacteria</taxon>
        <taxon>Enterobacterales</taxon>
        <taxon>Yersiniaceae</taxon>
        <taxon>Serratia</taxon>
    </lineage>
</organism>
<evidence type="ECO:0000313" key="2">
    <source>
        <dbReference type="Proteomes" id="UP000255529"/>
    </source>
</evidence>